<keyword evidence="2" id="KW-1185">Reference proteome</keyword>
<dbReference type="OrthoDB" id="1929473at2759"/>
<comment type="caution">
    <text evidence="1">The sequence shown here is derived from an EMBL/GenBank/DDBJ whole genome shotgun (WGS) entry which is preliminary data.</text>
</comment>
<dbReference type="Proteomes" id="UP000824120">
    <property type="component" value="Chromosome 2"/>
</dbReference>
<dbReference type="AlphaFoldDB" id="A0A9J6AKQ4"/>
<gene>
    <name evidence="1" type="ORF">H5410_010109</name>
</gene>
<name>A0A9J6AKQ4_SOLCO</name>
<evidence type="ECO:0000313" key="2">
    <source>
        <dbReference type="Proteomes" id="UP000824120"/>
    </source>
</evidence>
<organism evidence="1 2">
    <name type="scientific">Solanum commersonii</name>
    <name type="common">Commerson's wild potato</name>
    <name type="synonym">Commerson's nightshade</name>
    <dbReference type="NCBI Taxonomy" id="4109"/>
    <lineage>
        <taxon>Eukaryota</taxon>
        <taxon>Viridiplantae</taxon>
        <taxon>Streptophyta</taxon>
        <taxon>Embryophyta</taxon>
        <taxon>Tracheophyta</taxon>
        <taxon>Spermatophyta</taxon>
        <taxon>Magnoliopsida</taxon>
        <taxon>eudicotyledons</taxon>
        <taxon>Gunneridae</taxon>
        <taxon>Pentapetalae</taxon>
        <taxon>asterids</taxon>
        <taxon>lamiids</taxon>
        <taxon>Solanales</taxon>
        <taxon>Solanaceae</taxon>
        <taxon>Solanoideae</taxon>
        <taxon>Solaneae</taxon>
        <taxon>Solanum</taxon>
    </lineage>
</organism>
<reference evidence="1 2" key="1">
    <citation type="submission" date="2020-09" db="EMBL/GenBank/DDBJ databases">
        <title>De no assembly of potato wild relative species, Solanum commersonii.</title>
        <authorList>
            <person name="Cho K."/>
        </authorList>
    </citation>
    <scope>NUCLEOTIDE SEQUENCE [LARGE SCALE GENOMIC DNA]</scope>
    <source>
        <strain evidence="1">LZ3.2</strain>
        <tissue evidence="1">Leaf</tissue>
    </source>
</reference>
<dbReference type="PANTHER" id="PTHR33116:SF78">
    <property type="entry name" value="OS12G0587133 PROTEIN"/>
    <property type="match status" value="1"/>
</dbReference>
<dbReference type="EMBL" id="JACXVP010000002">
    <property type="protein sequence ID" value="KAG5624891.1"/>
    <property type="molecule type" value="Genomic_DNA"/>
</dbReference>
<accession>A0A9J6AKQ4</accession>
<sequence length="129" mass="15273">MSLFPIPAKVEERLDKLRRDFLWLGNKEGKGRHLFKWQVVQLHKQSGGGGLGIRNPRIQNTCLLSKWLWRFTRETHALWRELQLKNKYPDSHSSKLNKRTPIIFVVRFMPPCRPFLQEQQPQSLEISIA</sequence>
<dbReference type="PANTHER" id="PTHR33116">
    <property type="entry name" value="REVERSE TRANSCRIPTASE ZINC-BINDING DOMAIN-CONTAINING PROTEIN-RELATED-RELATED"/>
    <property type="match status" value="1"/>
</dbReference>
<proteinExistence type="predicted"/>
<evidence type="ECO:0000313" key="1">
    <source>
        <dbReference type="EMBL" id="KAG5624891.1"/>
    </source>
</evidence>
<protein>
    <submittedName>
        <fullName evidence="1">Uncharacterized protein</fullName>
    </submittedName>
</protein>